<evidence type="ECO:0000313" key="4">
    <source>
        <dbReference type="Proteomes" id="UP000054324"/>
    </source>
</evidence>
<gene>
    <name evidence="3" type="ORF">T265_08403</name>
</gene>
<feature type="signal peptide" evidence="2">
    <location>
        <begin position="1"/>
        <end position="18"/>
    </location>
</feature>
<keyword evidence="2" id="KW-0732">Signal</keyword>
<dbReference type="PROSITE" id="PS00560">
    <property type="entry name" value="CARBOXYPEPT_SER_HIS"/>
    <property type="match status" value="1"/>
</dbReference>
<reference evidence="3 4" key="1">
    <citation type="submission" date="2013-11" db="EMBL/GenBank/DDBJ databases">
        <title>Opisthorchis viverrini - life in the bile duct.</title>
        <authorList>
            <person name="Young N.D."/>
            <person name="Nagarajan N."/>
            <person name="Lin S.J."/>
            <person name="Korhonen P.K."/>
            <person name="Jex A.R."/>
            <person name="Hall R.S."/>
            <person name="Safavi-Hemami H."/>
            <person name="Kaewkong W."/>
            <person name="Bertrand D."/>
            <person name="Gao S."/>
            <person name="Seet Q."/>
            <person name="Wongkham S."/>
            <person name="Teh B.T."/>
            <person name="Wongkham C."/>
            <person name="Intapan P.M."/>
            <person name="Maleewong W."/>
            <person name="Yang X."/>
            <person name="Hu M."/>
            <person name="Wang Z."/>
            <person name="Hofmann A."/>
            <person name="Sternberg P.W."/>
            <person name="Tan P."/>
            <person name="Wang J."/>
            <person name="Gasser R.B."/>
        </authorList>
    </citation>
    <scope>NUCLEOTIDE SEQUENCE [LARGE SCALE GENOMIC DNA]</scope>
</reference>
<dbReference type="EMBL" id="KL596835">
    <property type="protein sequence ID" value="KER23779.1"/>
    <property type="molecule type" value="Genomic_DNA"/>
</dbReference>
<sequence>MTLIPLWVLFGSFVVLMAVKNYDRFAGISTLAQEDLVTYLPGIAKQPGFRHYSGYLSGTTENTQHHYWLVEAEEFPEKKPLILWLNGGPGCSSMLGLMTENGPFRVQRNGLLDYNPYSWNKFANVLYLESPGGVGFSYVKDGNMTTDDDVTSLTNYHAMLSFMKKFPKYKGRDFYITGESYAGVYVPLLAVRFLENNFKDLSLKGIAVGNGVPNRIFKENAMLYFNYYHGLLDQSTPSLKDSRKQEVCQCVCVASAYDPTKRSSDIIKEKTYGSVNTLLWQAKTSDIAVVAEDLNAHLSRFSASGTQQVLSWTRCGTLWDDLLASCCIGQCANKCMFTENKSIQCMNVVAAVVSATDGLNVYNIYAPCEGGVQSPSWRVFNPGRSFRPVSERQYLFNDNIFLKQTRKMQQLSSRFVASCIDDTNLLVYFNNPKVRQALHVDLIEVPFWDTCNQFVMDTYGHIHKALQPQYLNILENKVRTLLYVGDVDGDCTFLEHLWFVEDLGLKMPEPLKQWLYFENDGTTQVGGVQKVLYHNDTPLWYVTVRGSGHMVPHDKPVQAFHILTRFIQGLPL</sequence>
<dbReference type="InterPro" id="IPR029058">
    <property type="entry name" value="AB_hydrolase_fold"/>
</dbReference>
<dbReference type="InterPro" id="IPR001563">
    <property type="entry name" value="Peptidase_S10"/>
</dbReference>
<keyword evidence="2" id="KW-0378">Hydrolase</keyword>
<dbReference type="KEGG" id="ovi:T265_08403"/>
<keyword evidence="2" id="KW-0121">Carboxypeptidase</keyword>
<dbReference type="InterPro" id="IPR033124">
    <property type="entry name" value="Ser_caboxypep_his_AS"/>
</dbReference>
<dbReference type="STRING" id="6198.A0A075A8H8"/>
<accession>A0A075A8H8</accession>
<dbReference type="Proteomes" id="UP000054324">
    <property type="component" value="Unassembled WGS sequence"/>
</dbReference>
<comment type="similarity">
    <text evidence="1 2">Belongs to the peptidase S10 family.</text>
</comment>
<protein>
    <recommendedName>
        <fullName evidence="2">Carboxypeptidase</fullName>
        <ecNumber evidence="2">3.4.16.-</ecNumber>
    </recommendedName>
</protein>
<dbReference type="EC" id="3.4.16.-" evidence="2"/>
<dbReference type="InterPro" id="IPR018202">
    <property type="entry name" value="Ser_caboxypep_ser_AS"/>
</dbReference>
<dbReference type="SUPFAM" id="SSF53474">
    <property type="entry name" value="alpha/beta-Hydrolases"/>
    <property type="match status" value="1"/>
</dbReference>
<dbReference type="Pfam" id="PF00450">
    <property type="entry name" value="Peptidase_S10"/>
    <property type="match status" value="1"/>
</dbReference>
<evidence type="ECO:0000256" key="2">
    <source>
        <dbReference type="RuleBase" id="RU361156"/>
    </source>
</evidence>
<dbReference type="GO" id="GO:0006508">
    <property type="term" value="P:proteolysis"/>
    <property type="evidence" value="ECO:0007669"/>
    <property type="project" value="UniProtKB-KW"/>
</dbReference>
<dbReference type="RefSeq" id="XP_009172463.1">
    <property type="nucleotide sequence ID" value="XM_009174199.1"/>
</dbReference>
<dbReference type="GeneID" id="20322582"/>
<dbReference type="OrthoDB" id="443318at2759"/>
<feature type="chain" id="PRO_5005104651" description="Carboxypeptidase" evidence="2">
    <location>
        <begin position="19"/>
        <end position="572"/>
    </location>
</feature>
<keyword evidence="4" id="KW-1185">Reference proteome</keyword>
<dbReference type="AlphaFoldDB" id="A0A075A8H8"/>
<organism evidence="3 4">
    <name type="scientific">Opisthorchis viverrini</name>
    <name type="common">Southeast Asian liver fluke</name>
    <dbReference type="NCBI Taxonomy" id="6198"/>
    <lineage>
        <taxon>Eukaryota</taxon>
        <taxon>Metazoa</taxon>
        <taxon>Spiralia</taxon>
        <taxon>Lophotrochozoa</taxon>
        <taxon>Platyhelminthes</taxon>
        <taxon>Trematoda</taxon>
        <taxon>Digenea</taxon>
        <taxon>Opisthorchiida</taxon>
        <taxon>Opisthorchiata</taxon>
        <taxon>Opisthorchiidae</taxon>
        <taxon>Opisthorchis</taxon>
    </lineage>
</organism>
<dbReference type="PANTHER" id="PTHR11802:SF201">
    <property type="entry name" value="CARBOXYPEPTIDASE"/>
    <property type="match status" value="1"/>
</dbReference>
<proteinExistence type="inferred from homology"/>
<dbReference type="PANTHER" id="PTHR11802">
    <property type="entry name" value="SERINE PROTEASE FAMILY S10 SERINE CARBOXYPEPTIDASE"/>
    <property type="match status" value="1"/>
</dbReference>
<dbReference type="GO" id="GO:0004185">
    <property type="term" value="F:serine-type carboxypeptidase activity"/>
    <property type="evidence" value="ECO:0007669"/>
    <property type="project" value="UniProtKB-UniRule"/>
</dbReference>
<keyword evidence="2" id="KW-0645">Protease</keyword>
<evidence type="ECO:0000313" key="3">
    <source>
        <dbReference type="EMBL" id="KER23779.1"/>
    </source>
</evidence>
<dbReference type="Gene3D" id="3.40.50.1820">
    <property type="entry name" value="alpha/beta hydrolase"/>
    <property type="match status" value="2"/>
</dbReference>
<dbReference type="MEROPS" id="S10.002"/>
<evidence type="ECO:0000256" key="1">
    <source>
        <dbReference type="ARBA" id="ARBA00009431"/>
    </source>
</evidence>
<dbReference type="PROSITE" id="PS00131">
    <property type="entry name" value="CARBOXYPEPT_SER_SER"/>
    <property type="match status" value="1"/>
</dbReference>
<name>A0A075A8H8_OPIVI</name>
<dbReference type="PRINTS" id="PR00724">
    <property type="entry name" value="CRBOXYPTASEC"/>
</dbReference>
<dbReference type="CTD" id="20322582"/>